<feature type="region of interest" description="Disordered" evidence="5">
    <location>
        <begin position="1"/>
        <end position="32"/>
    </location>
</feature>
<keyword evidence="3 6" id="KW-1133">Transmembrane helix</keyword>
<dbReference type="GO" id="GO:0005886">
    <property type="term" value="C:plasma membrane"/>
    <property type="evidence" value="ECO:0007669"/>
    <property type="project" value="UniProtKB-SubCell"/>
</dbReference>
<sequence>MTNPTRKSATLSPTSDTQSSGSDTQSSGQPVNSPQILAENLEIQRPKVTKGWISRYGLAYFGSCVGWAGPSQLLLGNQLMLMRPDDKETALSLIMMLGGAAMVVTSLVTGLLSDRTRSKWGRRMPWVLAGSTLCSLCLVYAPTAPNFLLLVIMWGVFQVSMAFVTNNLLTIGPDVAPPSQYGTISGVLGASYTLGLVAGTVLASSLNIKSAYWAIAFVLIVTTVQMRFGSALRVILHAERQAFEPHDVFDLTPAEFRLSHPTEDTALSADPSTTGSPTAAHSLTVTHSPSVDSPSADSPSAHSPSADSPSSADARSYRDYWWIFGSRFVIHLGNFTALFYLLFYLADHLKVSDPNGGVMMLTIIFAGCTVATSIISGSLSDRMGKRKIFVILSASAIAVATLLMAFAQNMITVIIAAIILGLAWGVFSSVDQALINEALPSEKNRSRDISIMTLTVGISNMIAGGVAALALHHLGGYPGLYGLCAAVSLIGTLLVIPVRSSS</sequence>
<feature type="compositionally biased region" description="Polar residues" evidence="5">
    <location>
        <begin position="270"/>
        <end position="287"/>
    </location>
</feature>
<dbReference type="Gene3D" id="1.20.1250.20">
    <property type="entry name" value="MFS general substrate transporter like domains"/>
    <property type="match status" value="2"/>
</dbReference>
<evidence type="ECO:0000259" key="7">
    <source>
        <dbReference type="PROSITE" id="PS50850"/>
    </source>
</evidence>
<dbReference type="AlphaFoldDB" id="F8E3B4"/>
<feature type="compositionally biased region" description="Low complexity" evidence="5">
    <location>
        <begin position="12"/>
        <end position="30"/>
    </location>
</feature>
<accession>F8E3B4</accession>
<dbReference type="RefSeq" id="WP_013889420.1">
    <property type="nucleotide sequence ID" value="NC_015673.1"/>
</dbReference>
<comment type="subcellular location">
    <subcellularLocation>
        <location evidence="1">Cell membrane</location>
        <topology evidence="1">Multi-pass membrane protein</topology>
    </subcellularLocation>
</comment>
<evidence type="ECO:0000313" key="9">
    <source>
        <dbReference type="Proteomes" id="UP000000492"/>
    </source>
</evidence>
<keyword evidence="9" id="KW-1185">Reference proteome</keyword>
<feature type="transmembrane region" description="Helical" evidence="6">
    <location>
        <begin position="52"/>
        <end position="70"/>
    </location>
</feature>
<dbReference type="InterPro" id="IPR011701">
    <property type="entry name" value="MFS"/>
</dbReference>
<keyword evidence="2 6" id="KW-0812">Transmembrane</keyword>
<reference evidence="8 9" key="1">
    <citation type="journal article" date="2012" name="BMC Genomics">
        <title>Complete genome sequence, lifestyle, and multi-drug resistance of the human pathogen Corynebacterium resistens DSM 45100 isolated from blood samples of a leukemia patient.</title>
        <authorList>
            <person name="Schroder J."/>
            <person name="Maus I."/>
            <person name="Meyer K."/>
            <person name="Wordemann S."/>
            <person name="Blom J."/>
            <person name="Jaenicke S."/>
            <person name="Schneider J."/>
            <person name="Trost E."/>
            <person name="Tauch A."/>
        </authorList>
    </citation>
    <scope>NUCLEOTIDE SEQUENCE [LARGE SCALE GENOMIC DNA]</scope>
    <source>
        <strain evidence="9">DSM 45100 / JCM 12819 / CCUG 50093 / GTC 2026 / SICGH 158</strain>
    </source>
</reference>
<evidence type="ECO:0000256" key="6">
    <source>
        <dbReference type="SAM" id="Phobius"/>
    </source>
</evidence>
<dbReference type="InterPro" id="IPR036259">
    <property type="entry name" value="MFS_trans_sf"/>
</dbReference>
<feature type="transmembrane region" description="Helical" evidence="6">
    <location>
        <begin position="451"/>
        <end position="474"/>
    </location>
</feature>
<feature type="compositionally biased region" description="Polar residues" evidence="5">
    <location>
        <begin position="1"/>
        <end position="11"/>
    </location>
</feature>
<dbReference type="SUPFAM" id="SSF103473">
    <property type="entry name" value="MFS general substrate transporter"/>
    <property type="match status" value="1"/>
</dbReference>
<feature type="transmembrane region" description="Helical" evidence="6">
    <location>
        <begin position="328"/>
        <end position="346"/>
    </location>
</feature>
<evidence type="ECO:0000256" key="2">
    <source>
        <dbReference type="ARBA" id="ARBA00022692"/>
    </source>
</evidence>
<dbReference type="PANTHER" id="PTHR23528:SF1">
    <property type="entry name" value="MAJOR FACILITATOR SUPERFAMILY (MFS) PROFILE DOMAIN-CONTAINING PROTEIN"/>
    <property type="match status" value="1"/>
</dbReference>
<dbReference type="InterPro" id="IPR020846">
    <property type="entry name" value="MFS_dom"/>
</dbReference>
<dbReference type="EMBL" id="CP002857">
    <property type="protein sequence ID" value="AEI10440.1"/>
    <property type="molecule type" value="Genomic_DNA"/>
</dbReference>
<dbReference type="GO" id="GO:0022857">
    <property type="term" value="F:transmembrane transporter activity"/>
    <property type="evidence" value="ECO:0007669"/>
    <property type="project" value="InterPro"/>
</dbReference>
<dbReference type="eggNOG" id="COG2211">
    <property type="taxonomic scope" value="Bacteria"/>
</dbReference>
<feature type="transmembrane region" description="Helical" evidence="6">
    <location>
        <begin position="181"/>
        <end position="204"/>
    </location>
</feature>
<feature type="transmembrane region" description="Helical" evidence="6">
    <location>
        <begin position="210"/>
        <end position="228"/>
    </location>
</feature>
<evidence type="ECO:0000313" key="8">
    <source>
        <dbReference type="EMBL" id="AEI10440.1"/>
    </source>
</evidence>
<feature type="transmembrane region" description="Helical" evidence="6">
    <location>
        <begin position="358"/>
        <end position="376"/>
    </location>
</feature>
<dbReference type="PANTHER" id="PTHR23528">
    <property type="match status" value="1"/>
</dbReference>
<protein>
    <submittedName>
        <fullName evidence="8">Major facilitator superfamily permease</fullName>
    </submittedName>
</protein>
<feature type="transmembrane region" description="Helical" evidence="6">
    <location>
        <begin position="480"/>
        <end position="498"/>
    </location>
</feature>
<feature type="transmembrane region" description="Helical" evidence="6">
    <location>
        <begin position="413"/>
        <end position="430"/>
    </location>
</feature>
<dbReference type="PROSITE" id="PS50850">
    <property type="entry name" value="MFS"/>
    <property type="match status" value="1"/>
</dbReference>
<dbReference type="STRING" id="662755.CRES_2087"/>
<feature type="transmembrane region" description="Helical" evidence="6">
    <location>
        <begin position="147"/>
        <end position="169"/>
    </location>
</feature>
<gene>
    <name evidence="8" type="ordered locus">CRES_2087</name>
</gene>
<dbReference type="Pfam" id="PF07690">
    <property type="entry name" value="MFS_1"/>
    <property type="match status" value="2"/>
</dbReference>
<dbReference type="KEGG" id="crd:CRES_2087"/>
<feature type="domain" description="Major facilitator superfamily (MFS) profile" evidence="7">
    <location>
        <begin position="319"/>
        <end position="502"/>
    </location>
</feature>
<feature type="transmembrane region" description="Helical" evidence="6">
    <location>
        <begin position="388"/>
        <end position="407"/>
    </location>
</feature>
<dbReference type="OrthoDB" id="7584869at2"/>
<feature type="transmembrane region" description="Helical" evidence="6">
    <location>
        <begin position="124"/>
        <end position="141"/>
    </location>
</feature>
<evidence type="ECO:0000256" key="3">
    <source>
        <dbReference type="ARBA" id="ARBA00022989"/>
    </source>
</evidence>
<name>F8E3B4_CORRG</name>
<feature type="region of interest" description="Disordered" evidence="5">
    <location>
        <begin position="264"/>
        <end position="313"/>
    </location>
</feature>
<proteinExistence type="predicted"/>
<dbReference type="HOGENOM" id="CLU_040011_1_1_11"/>
<dbReference type="Proteomes" id="UP000000492">
    <property type="component" value="Chromosome"/>
</dbReference>
<organism evidence="8 9">
    <name type="scientific">Corynebacterium resistens (strain DSM 45100 / JCM 12819 / GTC 2026 / SICGH 158)</name>
    <dbReference type="NCBI Taxonomy" id="662755"/>
    <lineage>
        <taxon>Bacteria</taxon>
        <taxon>Bacillati</taxon>
        <taxon>Actinomycetota</taxon>
        <taxon>Actinomycetes</taxon>
        <taxon>Mycobacteriales</taxon>
        <taxon>Corynebacteriaceae</taxon>
        <taxon>Corynebacterium</taxon>
    </lineage>
</organism>
<keyword evidence="4 6" id="KW-0472">Membrane</keyword>
<feature type="transmembrane region" description="Helical" evidence="6">
    <location>
        <begin position="90"/>
        <end position="112"/>
    </location>
</feature>
<feature type="compositionally biased region" description="Low complexity" evidence="5">
    <location>
        <begin position="288"/>
        <end position="313"/>
    </location>
</feature>
<evidence type="ECO:0000256" key="4">
    <source>
        <dbReference type="ARBA" id="ARBA00023136"/>
    </source>
</evidence>
<evidence type="ECO:0000256" key="5">
    <source>
        <dbReference type="SAM" id="MobiDB-lite"/>
    </source>
</evidence>
<evidence type="ECO:0000256" key="1">
    <source>
        <dbReference type="ARBA" id="ARBA00004651"/>
    </source>
</evidence>